<reference evidence="2" key="1">
    <citation type="submission" date="2020-12" db="UniProtKB">
        <authorList>
            <consortium name="WormBaseParasite"/>
        </authorList>
    </citation>
    <scope>IDENTIFICATION</scope>
    <source>
        <strain evidence="2">MHco3</strain>
    </source>
</reference>
<dbReference type="AlphaFoldDB" id="A0A7I4YGP0"/>
<dbReference type="WBParaSite" id="HCON_00099860-00001">
    <property type="protein sequence ID" value="HCON_00099860-00001"/>
    <property type="gene ID" value="HCON_00099860"/>
</dbReference>
<organism evidence="1 2">
    <name type="scientific">Haemonchus contortus</name>
    <name type="common">Barber pole worm</name>
    <dbReference type="NCBI Taxonomy" id="6289"/>
    <lineage>
        <taxon>Eukaryota</taxon>
        <taxon>Metazoa</taxon>
        <taxon>Ecdysozoa</taxon>
        <taxon>Nematoda</taxon>
        <taxon>Chromadorea</taxon>
        <taxon>Rhabditida</taxon>
        <taxon>Rhabditina</taxon>
        <taxon>Rhabditomorpha</taxon>
        <taxon>Strongyloidea</taxon>
        <taxon>Trichostrongylidae</taxon>
        <taxon>Haemonchus</taxon>
    </lineage>
</organism>
<dbReference type="Proteomes" id="UP000025227">
    <property type="component" value="Unplaced"/>
</dbReference>
<accession>A0A7I4YGP0</accession>
<sequence length="71" mass="8228">MLITHHSVMPEKLPMALTFVQWSASNWSEICDMPQMVIADKRYFTAPHTPLNSRKPMRIEIQKITKIMSIG</sequence>
<proteinExistence type="predicted"/>
<evidence type="ECO:0000313" key="1">
    <source>
        <dbReference type="Proteomes" id="UP000025227"/>
    </source>
</evidence>
<evidence type="ECO:0000313" key="2">
    <source>
        <dbReference type="WBParaSite" id="HCON_00099860-00001"/>
    </source>
</evidence>
<keyword evidence="1" id="KW-1185">Reference proteome</keyword>
<protein>
    <submittedName>
        <fullName evidence="2">Transposase</fullName>
    </submittedName>
</protein>
<name>A0A7I4YGP0_HAECO</name>
<dbReference type="OrthoDB" id="10013007at2759"/>